<feature type="binding site" evidence="7">
    <location>
        <position position="204"/>
    </location>
    <ligand>
        <name>Zn(2+)</name>
        <dbReference type="ChEBI" id="CHEBI:29105"/>
        <note>catalytic</note>
    </ligand>
</feature>
<dbReference type="InterPro" id="IPR032456">
    <property type="entry name" value="Peptidase_M48_N"/>
</dbReference>
<accession>W0EB87</accession>
<evidence type="ECO:0000256" key="9">
    <source>
        <dbReference type="SAM" id="Phobius"/>
    </source>
</evidence>
<evidence type="ECO:0000256" key="3">
    <source>
        <dbReference type="ARBA" id="ARBA00022801"/>
    </source>
</evidence>
<evidence type="ECO:0000256" key="8">
    <source>
        <dbReference type="RuleBase" id="RU003983"/>
    </source>
</evidence>
<dbReference type="Proteomes" id="UP000010847">
    <property type="component" value="Chromosome"/>
</dbReference>
<feature type="transmembrane region" description="Helical" evidence="9">
    <location>
        <begin position="249"/>
        <end position="267"/>
    </location>
</feature>
<organism evidence="12 13">
    <name type="scientific">Desulfitobacterium metallireducens DSM 15288</name>
    <dbReference type="NCBI Taxonomy" id="871968"/>
    <lineage>
        <taxon>Bacteria</taxon>
        <taxon>Bacillati</taxon>
        <taxon>Bacillota</taxon>
        <taxon>Clostridia</taxon>
        <taxon>Eubacteriales</taxon>
        <taxon>Desulfitobacteriaceae</taxon>
        <taxon>Desulfitobacterium</taxon>
    </lineage>
</organism>
<evidence type="ECO:0000256" key="5">
    <source>
        <dbReference type="ARBA" id="ARBA00023049"/>
    </source>
</evidence>
<dbReference type="Pfam" id="PF01435">
    <property type="entry name" value="Peptidase_M48"/>
    <property type="match status" value="1"/>
</dbReference>
<keyword evidence="3 8" id="KW-0378">Hydrolase</keyword>
<feature type="transmembrane region" description="Helical" evidence="9">
    <location>
        <begin position="26"/>
        <end position="55"/>
    </location>
</feature>
<evidence type="ECO:0000313" key="12">
    <source>
        <dbReference type="EMBL" id="AHF06783.1"/>
    </source>
</evidence>
<feature type="transmembrane region" description="Helical" evidence="9">
    <location>
        <begin position="76"/>
        <end position="95"/>
    </location>
</feature>
<dbReference type="InterPro" id="IPR001915">
    <property type="entry name" value="Peptidase_M48"/>
</dbReference>
<dbReference type="GO" id="GO:0071586">
    <property type="term" value="P:CAAX-box protein processing"/>
    <property type="evidence" value="ECO:0007669"/>
    <property type="project" value="InterPro"/>
</dbReference>
<keyword evidence="13" id="KW-1185">Reference proteome</keyword>
<dbReference type="EMBL" id="CP007032">
    <property type="protein sequence ID" value="AHF06783.1"/>
    <property type="molecule type" value="Genomic_DNA"/>
</dbReference>
<keyword evidence="9" id="KW-0472">Membrane</keyword>
<dbReference type="GO" id="GO:0046872">
    <property type="term" value="F:metal ion binding"/>
    <property type="evidence" value="ECO:0007669"/>
    <property type="project" value="UniProtKB-KW"/>
</dbReference>
<keyword evidence="1 8" id="KW-0645">Protease</keyword>
<comment type="cofactor">
    <cofactor evidence="7 8">
        <name>Zn(2+)</name>
        <dbReference type="ChEBI" id="CHEBI:29105"/>
    </cofactor>
    <text evidence="7 8">Binds 1 zinc ion per subunit.</text>
</comment>
<dbReference type="eggNOG" id="COG0501">
    <property type="taxonomic scope" value="Bacteria"/>
</dbReference>
<dbReference type="CDD" id="cd07343">
    <property type="entry name" value="M48A_Zmpste24p_like"/>
    <property type="match status" value="1"/>
</dbReference>
<evidence type="ECO:0000259" key="10">
    <source>
        <dbReference type="Pfam" id="PF01435"/>
    </source>
</evidence>
<dbReference type="AlphaFoldDB" id="W0EB87"/>
<feature type="active site" evidence="6">
    <location>
        <position position="205"/>
    </location>
</feature>
<keyword evidence="9" id="KW-1133">Transmembrane helix</keyword>
<keyword evidence="2 7" id="KW-0479">Metal-binding</keyword>
<dbReference type="STRING" id="871968.DESME_06695"/>
<dbReference type="RefSeq" id="WP_242837427.1">
    <property type="nucleotide sequence ID" value="NZ_CP007032.1"/>
</dbReference>
<protein>
    <submittedName>
        <fullName evidence="12">Ste24 endopeptidase</fullName>
    </submittedName>
</protein>
<evidence type="ECO:0000256" key="1">
    <source>
        <dbReference type="ARBA" id="ARBA00022670"/>
    </source>
</evidence>
<keyword evidence="9" id="KW-0812">Transmembrane</keyword>
<evidence type="ECO:0000256" key="4">
    <source>
        <dbReference type="ARBA" id="ARBA00022833"/>
    </source>
</evidence>
<dbReference type="Gene3D" id="3.30.2010.10">
    <property type="entry name" value="Metalloproteases ('zincins'), catalytic domain"/>
    <property type="match status" value="1"/>
</dbReference>
<name>W0EB87_9FIRM</name>
<comment type="similarity">
    <text evidence="8">Belongs to the peptidase M48 family.</text>
</comment>
<reference evidence="12 13" key="1">
    <citation type="submission" date="2013-12" db="EMBL/GenBank/DDBJ databases">
        <authorList>
            <consortium name="DOE Joint Genome Institute"/>
            <person name="Smidt H."/>
            <person name="Huntemann M."/>
            <person name="Han J."/>
            <person name="Chen A."/>
            <person name="Kyrpides N."/>
            <person name="Mavromatis K."/>
            <person name="Markowitz V."/>
            <person name="Palaniappan K."/>
            <person name="Ivanova N."/>
            <person name="Schaumberg A."/>
            <person name="Pati A."/>
            <person name="Liolios K."/>
            <person name="Nordberg H.P."/>
            <person name="Cantor M.N."/>
            <person name="Hua S.X."/>
            <person name="Woyke T."/>
        </authorList>
    </citation>
    <scope>NUCLEOTIDE SEQUENCE [LARGE SCALE GENOMIC DNA]</scope>
    <source>
        <strain evidence="13">DSM 15288</strain>
    </source>
</reference>
<feature type="transmembrane region" description="Helical" evidence="9">
    <location>
        <begin position="218"/>
        <end position="237"/>
    </location>
</feature>
<proteinExistence type="inferred from homology"/>
<dbReference type="KEGG" id="dmt:DESME_06695"/>
<gene>
    <name evidence="12" type="ORF">DESME_06695</name>
</gene>
<evidence type="ECO:0000256" key="2">
    <source>
        <dbReference type="ARBA" id="ARBA00022723"/>
    </source>
</evidence>
<keyword evidence="5 8" id="KW-0482">Metalloprotease</keyword>
<feature type="transmembrane region" description="Helical" evidence="9">
    <location>
        <begin position="101"/>
        <end position="124"/>
    </location>
</feature>
<dbReference type="Pfam" id="PF16491">
    <property type="entry name" value="Peptidase_M48_N"/>
    <property type="match status" value="1"/>
</dbReference>
<feature type="domain" description="Peptidase M48" evidence="10">
    <location>
        <begin position="136"/>
        <end position="334"/>
    </location>
</feature>
<evidence type="ECO:0000256" key="7">
    <source>
        <dbReference type="PIRSR" id="PIRSR627057-2"/>
    </source>
</evidence>
<evidence type="ECO:0000313" key="13">
    <source>
        <dbReference type="Proteomes" id="UP000010847"/>
    </source>
</evidence>
<evidence type="ECO:0000256" key="6">
    <source>
        <dbReference type="PIRSR" id="PIRSR627057-1"/>
    </source>
</evidence>
<dbReference type="HOGENOM" id="CLU_025947_1_1_9"/>
<feature type="binding site" evidence="7">
    <location>
        <position position="208"/>
    </location>
    <ligand>
        <name>Zn(2+)</name>
        <dbReference type="ChEBI" id="CHEBI:29105"/>
        <note>catalytic</note>
    </ligand>
</feature>
<dbReference type="InterPro" id="IPR027057">
    <property type="entry name" value="CAXX_Prtase_1"/>
</dbReference>
<evidence type="ECO:0000259" key="11">
    <source>
        <dbReference type="Pfam" id="PF16491"/>
    </source>
</evidence>
<dbReference type="GO" id="GO:0004222">
    <property type="term" value="F:metalloendopeptidase activity"/>
    <property type="evidence" value="ECO:0007669"/>
    <property type="project" value="InterPro"/>
</dbReference>
<keyword evidence="4 7" id="KW-0862">Zinc</keyword>
<sequence>MGWLIFSGRIRGLVRDAMKISGGREWVSILLIIIRTWFLLKLLSFPFSIYSQYFWQHQWGFSNQSLGAWILDDFKTSLLDVGLTVLGGMILFGLFRHWPRAWWAVGGSFFAAWLVFQSLLWPILVAPLFNHFSKVENLQIVNMVNELAERAGLNINQLLVMDASQRTTKANAYFTGVGSTQRIVLYDTLLKDYDLGEIKAVIAHEMAHWKYGHILKGLLLGILGSFLLWRLAFWVLNSMFPSRKYSPEVWTILLFFLLIMSFLSNPLQNYVSRQMETEADILAVQLTKDVSSTVRLQSNLATRNLSDVSPPPFITWFSYTHPSAVTRIETIQELSQK</sequence>
<dbReference type="PANTHER" id="PTHR10120">
    <property type="entry name" value="CAAX PRENYL PROTEASE 1"/>
    <property type="match status" value="1"/>
</dbReference>
<feature type="binding site" evidence="7">
    <location>
        <position position="276"/>
    </location>
    <ligand>
        <name>Zn(2+)</name>
        <dbReference type="ChEBI" id="CHEBI:29105"/>
        <note>catalytic</note>
    </ligand>
</feature>
<feature type="domain" description="CAAX prenyl protease 1 N-terminal" evidence="11">
    <location>
        <begin position="22"/>
        <end position="130"/>
    </location>
</feature>
<feature type="active site" description="Proton donor" evidence="6">
    <location>
        <position position="280"/>
    </location>
</feature>